<feature type="domain" description="BTB" evidence="4">
    <location>
        <begin position="166"/>
        <end position="196"/>
    </location>
</feature>
<dbReference type="Pfam" id="PF24570">
    <property type="entry name" value="BACK_BPM_SPOP"/>
    <property type="match status" value="1"/>
</dbReference>
<dbReference type="InterPro" id="IPR045005">
    <property type="entry name" value="BPM1-6"/>
</dbReference>
<proteinExistence type="inferred from homology"/>
<sequence length="441" mass="49035">MQDCVGKFVEFNIDFAGAESLAVGAAVSKDVSFNGDVWRVHLYPRGAPGDAGAGEWLSVHLVNTSTARSCRVLFEAVVLGRAQGDAAATVHRTVQCLVDYHTKELVRKPLTKIIRTSELAAHCVVCGYVTVMCGIVMLRHSPIPVPPSSFVNDVRGLEVRNRYGEPDVSFVVDARSVDVNRSVLAARSPVFKKELELAAQAASAEAKPDGPKEETGVPMIVDDDEAGTKNLTRRKITMDAPKKDLDLAADSANADRKDLAVPAQPEAKPESQEEETGMPVTVANGEEARTKHTTRLKKKITMDAPSDLKAWTFFALLLYIYCDRIPKDNECVGAPVTTERLRELLVAADRYRMRRLKLMCAKRLWEDVSAETVSTTLHYADKYNCRELRDACMNFITAENQKNPYSLMGMEEFCWLMKESPAIFNELNERLKQPPKFMDFT</sequence>
<dbReference type="PANTHER" id="PTHR26379:SF446">
    <property type="entry name" value="BTB_POZ AND MATH DOMAIN-CONTAINING PROTEIN 1"/>
    <property type="match status" value="1"/>
</dbReference>
<dbReference type="AlphaFoldDB" id="A0A5J9T452"/>
<keyword evidence="6" id="KW-1185">Reference proteome</keyword>
<dbReference type="InterPro" id="IPR000210">
    <property type="entry name" value="BTB/POZ_dom"/>
</dbReference>
<dbReference type="SMART" id="SM00225">
    <property type="entry name" value="BTB"/>
    <property type="match status" value="1"/>
</dbReference>
<dbReference type="SUPFAM" id="SSF54695">
    <property type="entry name" value="POZ domain"/>
    <property type="match status" value="1"/>
</dbReference>
<gene>
    <name evidence="5" type="ORF">EJB05_49372</name>
</gene>
<comment type="caution">
    <text evidence="5">The sequence shown here is derived from an EMBL/GenBank/DDBJ whole genome shotgun (WGS) entry which is preliminary data.</text>
</comment>
<dbReference type="Gene3D" id="1.25.40.420">
    <property type="match status" value="1"/>
</dbReference>
<evidence type="ECO:0000256" key="3">
    <source>
        <dbReference type="SAM" id="MobiDB-lite"/>
    </source>
</evidence>
<comment type="similarity">
    <text evidence="2">Belongs to the Tdpoz family.</text>
</comment>
<reference evidence="5 6" key="1">
    <citation type="journal article" date="2019" name="Sci. Rep.">
        <title>A high-quality genome of Eragrostis curvula grass provides insights into Poaceae evolution and supports new strategies to enhance forage quality.</title>
        <authorList>
            <person name="Carballo J."/>
            <person name="Santos B.A.C.M."/>
            <person name="Zappacosta D."/>
            <person name="Garbus I."/>
            <person name="Selva J.P."/>
            <person name="Gallo C.A."/>
            <person name="Diaz A."/>
            <person name="Albertini E."/>
            <person name="Caccamo M."/>
            <person name="Echenique V."/>
        </authorList>
    </citation>
    <scope>NUCLEOTIDE SEQUENCE [LARGE SCALE GENOMIC DNA]</scope>
    <source>
        <strain evidence="6">cv. Victoria</strain>
        <tissue evidence="5">Leaf</tissue>
    </source>
</reference>
<dbReference type="EMBL" id="RWGY01000051">
    <property type="protein sequence ID" value="TVU06173.1"/>
    <property type="molecule type" value="Genomic_DNA"/>
</dbReference>
<dbReference type="InterPro" id="IPR056423">
    <property type="entry name" value="BACK_BPM_SPOP"/>
</dbReference>
<dbReference type="Proteomes" id="UP000324897">
    <property type="component" value="Unassembled WGS sequence"/>
</dbReference>
<accession>A0A5J9T452</accession>
<dbReference type="Pfam" id="PF00651">
    <property type="entry name" value="BTB"/>
    <property type="match status" value="1"/>
</dbReference>
<dbReference type="CDD" id="cd18186">
    <property type="entry name" value="BTB_POZ_ZBTB_KLHL-like"/>
    <property type="match status" value="1"/>
</dbReference>
<evidence type="ECO:0000313" key="6">
    <source>
        <dbReference type="Proteomes" id="UP000324897"/>
    </source>
</evidence>
<comment type="pathway">
    <text evidence="1">Protein modification; protein ubiquitination.</text>
</comment>
<organism evidence="5 6">
    <name type="scientific">Eragrostis curvula</name>
    <name type="common">weeping love grass</name>
    <dbReference type="NCBI Taxonomy" id="38414"/>
    <lineage>
        <taxon>Eukaryota</taxon>
        <taxon>Viridiplantae</taxon>
        <taxon>Streptophyta</taxon>
        <taxon>Embryophyta</taxon>
        <taxon>Tracheophyta</taxon>
        <taxon>Spermatophyta</taxon>
        <taxon>Magnoliopsida</taxon>
        <taxon>Liliopsida</taxon>
        <taxon>Poales</taxon>
        <taxon>Poaceae</taxon>
        <taxon>PACMAD clade</taxon>
        <taxon>Chloridoideae</taxon>
        <taxon>Eragrostideae</taxon>
        <taxon>Eragrostidinae</taxon>
        <taxon>Eragrostis</taxon>
    </lineage>
</organism>
<feature type="region of interest" description="Disordered" evidence="3">
    <location>
        <begin position="253"/>
        <end position="277"/>
    </location>
</feature>
<dbReference type="Gramene" id="TVU06173">
    <property type="protein sequence ID" value="TVU06173"/>
    <property type="gene ID" value="EJB05_49372"/>
</dbReference>
<dbReference type="OrthoDB" id="6359816at2759"/>
<name>A0A5J9T452_9POAL</name>
<evidence type="ECO:0000313" key="5">
    <source>
        <dbReference type="EMBL" id="TVU06173.1"/>
    </source>
</evidence>
<dbReference type="InterPro" id="IPR011333">
    <property type="entry name" value="SKP1/BTB/POZ_sf"/>
</dbReference>
<dbReference type="PROSITE" id="PS50097">
    <property type="entry name" value="BTB"/>
    <property type="match status" value="1"/>
</dbReference>
<evidence type="ECO:0000256" key="2">
    <source>
        <dbReference type="ARBA" id="ARBA00010846"/>
    </source>
</evidence>
<evidence type="ECO:0000256" key="1">
    <source>
        <dbReference type="ARBA" id="ARBA00004906"/>
    </source>
</evidence>
<evidence type="ECO:0000259" key="4">
    <source>
        <dbReference type="PROSITE" id="PS50097"/>
    </source>
</evidence>
<dbReference type="Gene3D" id="3.30.710.10">
    <property type="entry name" value="Potassium Channel Kv1.1, Chain A"/>
    <property type="match status" value="2"/>
</dbReference>
<protein>
    <recommendedName>
        <fullName evidence="4">BTB domain-containing protein</fullName>
    </recommendedName>
</protein>
<dbReference type="GO" id="GO:0016567">
    <property type="term" value="P:protein ubiquitination"/>
    <property type="evidence" value="ECO:0007669"/>
    <property type="project" value="InterPro"/>
</dbReference>
<dbReference type="SUPFAM" id="SSF49599">
    <property type="entry name" value="TRAF domain-like"/>
    <property type="match status" value="1"/>
</dbReference>
<feature type="non-terminal residue" evidence="5">
    <location>
        <position position="1"/>
    </location>
</feature>
<dbReference type="PANTHER" id="PTHR26379">
    <property type="entry name" value="BTB/POZ AND MATH DOMAIN-CONTAINING PROTEIN 1"/>
    <property type="match status" value="1"/>
</dbReference>